<dbReference type="EMBL" id="JBHSBV010000003">
    <property type="protein sequence ID" value="MFC4201516.1"/>
    <property type="molecule type" value="Genomic_DNA"/>
</dbReference>
<evidence type="ECO:0000256" key="1">
    <source>
        <dbReference type="ARBA" id="ARBA00006987"/>
    </source>
</evidence>
<gene>
    <name evidence="3" type="ORF">ACFOY1_11175</name>
</gene>
<evidence type="ECO:0000313" key="4">
    <source>
        <dbReference type="Proteomes" id="UP001595848"/>
    </source>
</evidence>
<proteinExistence type="inferred from homology"/>
<feature type="signal peptide" evidence="2">
    <location>
        <begin position="1"/>
        <end position="19"/>
    </location>
</feature>
<evidence type="ECO:0000313" key="3">
    <source>
        <dbReference type="EMBL" id="MFC4201516.1"/>
    </source>
</evidence>
<dbReference type="Pfam" id="PF03401">
    <property type="entry name" value="TctC"/>
    <property type="match status" value="1"/>
</dbReference>
<comment type="caution">
    <text evidence="3">The sequence shown here is derived from an EMBL/GenBank/DDBJ whole genome shotgun (WGS) entry which is preliminary data.</text>
</comment>
<dbReference type="InterPro" id="IPR005064">
    <property type="entry name" value="BUG"/>
</dbReference>
<sequence>MKGLAYVAGVAALALGALAAPWTRASAANAYPDRPIHAIVPFPAGGINDLVARMVFDQLAKTLHGQIIIDNRPGAGGMIGSKFAVDSPPDGYTILLGAASSMVVAPNMYSKATYHTEKDLIPVGGIGSVPSVMCVPAKSPFKSLGGLIAAAKAKPYALNYGSAGIGTSHHMQTVLLEQLTGIHMTHVPYKGGAPAMTDLIGGQIQLLLEPLPTAVPHVKAGDVRALGVTSKARSPLLPTIPTFMQAGVKNYSATTWFGVFVPVHTPAGLVRKLGNALIKTLDGPALKSRLRERGIEPMPMDHKAFAKFVASENVLWKKVIDQGHLKVR</sequence>
<dbReference type="CDD" id="cd07012">
    <property type="entry name" value="PBP2_Bug_TTT"/>
    <property type="match status" value="1"/>
</dbReference>
<reference evidence="4" key="1">
    <citation type="journal article" date="2019" name="Int. J. Syst. Evol. Microbiol.">
        <title>The Global Catalogue of Microorganisms (GCM) 10K type strain sequencing project: providing services to taxonomists for standard genome sequencing and annotation.</title>
        <authorList>
            <consortium name="The Broad Institute Genomics Platform"/>
            <consortium name="The Broad Institute Genome Sequencing Center for Infectious Disease"/>
            <person name="Wu L."/>
            <person name="Ma J."/>
        </authorList>
    </citation>
    <scope>NUCLEOTIDE SEQUENCE [LARGE SCALE GENOMIC DNA]</scope>
    <source>
        <strain evidence="4">LMG 24813</strain>
    </source>
</reference>
<comment type="similarity">
    <text evidence="1">Belongs to the UPF0065 (bug) family.</text>
</comment>
<dbReference type="Proteomes" id="UP001595848">
    <property type="component" value="Unassembled WGS sequence"/>
</dbReference>
<keyword evidence="2" id="KW-0732">Signal</keyword>
<accession>A0ABV8NYV7</accession>
<evidence type="ECO:0000256" key="2">
    <source>
        <dbReference type="SAM" id="SignalP"/>
    </source>
</evidence>
<name>A0ABV8NYV7_9BURK</name>
<keyword evidence="4" id="KW-1185">Reference proteome</keyword>
<protein>
    <submittedName>
        <fullName evidence="3">Bug family tripartite tricarboxylate transporter substrate binding protein</fullName>
    </submittedName>
</protein>
<dbReference type="PANTHER" id="PTHR42928">
    <property type="entry name" value="TRICARBOXYLATE-BINDING PROTEIN"/>
    <property type="match status" value="1"/>
</dbReference>
<dbReference type="RefSeq" id="WP_217963130.1">
    <property type="nucleotide sequence ID" value="NZ_JAHTBN010000002.1"/>
</dbReference>
<dbReference type="PANTHER" id="PTHR42928:SF5">
    <property type="entry name" value="BLR1237 PROTEIN"/>
    <property type="match status" value="1"/>
</dbReference>
<dbReference type="PIRSF" id="PIRSF017082">
    <property type="entry name" value="YflP"/>
    <property type="match status" value="1"/>
</dbReference>
<organism evidence="3 4">
    <name type="scientific">Candidimonas humi</name>
    <dbReference type="NCBI Taxonomy" id="683355"/>
    <lineage>
        <taxon>Bacteria</taxon>
        <taxon>Pseudomonadati</taxon>
        <taxon>Pseudomonadota</taxon>
        <taxon>Betaproteobacteria</taxon>
        <taxon>Burkholderiales</taxon>
        <taxon>Alcaligenaceae</taxon>
        <taxon>Candidimonas</taxon>
    </lineage>
</organism>
<feature type="chain" id="PRO_5047264033" evidence="2">
    <location>
        <begin position="20"/>
        <end position="328"/>
    </location>
</feature>